<evidence type="ECO:0000313" key="11">
    <source>
        <dbReference type="EMBL" id="SGZ17217.1"/>
    </source>
</evidence>
<feature type="transmembrane region" description="Helical" evidence="8">
    <location>
        <begin position="164"/>
        <end position="183"/>
    </location>
</feature>
<protein>
    <submittedName>
        <fullName evidence="11">Serine transporter</fullName>
    </submittedName>
</protein>
<feature type="transmembrane region" description="Helical" evidence="8">
    <location>
        <begin position="365"/>
        <end position="388"/>
    </location>
</feature>
<dbReference type="STRING" id="80854.MVIS_1050"/>
<dbReference type="PATRIC" id="fig|80854.5.peg.1111"/>
<feature type="transmembrane region" description="Helical" evidence="8">
    <location>
        <begin position="50"/>
        <end position="68"/>
    </location>
</feature>
<evidence type="ECO:0000256" key="5">
    <source>
        <dbReference type="ARBA" id="ARBA00022692"/>
    </source>
</evidence>
<evidence type="ECO:0000313" key="10">
    <source>
        <dbReference type="EMBL" id="SGZ04265.1"/>
    </source>
</evidence>
<dbReference type="GO" id="GO:0003333">
    <property type="term" value="P:amino acid transmembrane transport"/>
    <property type="evidence" value="ECO:0007669"/>
    <property type="project" value="InterPro"/>
</dbReference>
<gene>
    <name evidence="10" type="ORF">MT2528_4786</name>
    <name evidence="11" type="ORF">NVI5450_4482</name>
</gene>
<reference evidence="11 13" key="2">
    <citation type="submission" date="2016-11" db="EMBL/GenBank/DDBJ databases">
        <authorList>
            <person name="Jaros S."/>
            <person name="Januszkiewicz K."/>
            <person name="Wedrychowicz H."/>
        </authorList>
    </citation>
    <scope>NUCLEOTIDE SEQUENCE [LARGE SCALE GENOMIC DNA]</scope>
    <source>
        <strain evidence="11">NVI 5450</strain>
    </source>
</reference>
<dbReference type="InterPro" id="IPR013057">
    <property type="entry name" value="AA_transpt_TM"/>
</dbReference>
<keyword evidence="3" id="KW-1003">Cell membrane</keyword>
<dbReference type="InterPro" id="IPR018227">
    <property type="entry name" value="Amino_acid_transport_2"/>
</dbReference>
<evidence type="ECO:0000256" key="8">
    <source>
        <dbReference type="SAM" id="Phobius"/>
    </source>
</evidence>
<feature type="transmembrane region" description="Helical" evidence="8">
    <location>
        <begin position="394"/>
        <end position="414"/>
    </location>
</feature>
<reference evidence="10 12" key="1">
    <citation type="submission" date="2016-11" db="EMBL/GenBank/DDBJ databases">
        <authorList>
            <person name="Klemetsen T."/>
        </authorList>
    </citation>
    <scope>NUCLEOTIDE SEQUENCE [LARGE SCALE GENOMIC DNA]</scope>
    <source>
        <strain evidence="10">MT 2528</strain>
    </source>
</reference>
<dbReference type="KEGG" id="mvs:MVIS_1050"/>
<evidence type="ECO:0000313" key="12">
    <source>
        <dbReference type="Proteomes" id="UP000182660"/>
    </source>
</evidence>
<evidence type="ECO:0000256" key="4">
    <source>
        <dbReference type="ARBA" id="ARBA00022519"/>
    </source>
</evidence>
<comment type="subcellular location">
    <subcellularLocation>
        <location evidence="1">Cell inner membrane</location>
        <topology evidence="1">Multi-pass membrane protein</topology>
    </subcellularLocation>
</comment>
<keyword evidence="4" id="KW-0997">Cell inner membrane</keyword>
<keyword evidence="2" id="KW-0813">Transport</keyword>
<evidence type="ECO:0000256" key="2">
    <source>
        <dbReference type="ARBA" id="ARBA00022448"/>
    </source>
</evidence>
<name>A0A090IB98_9GAMM</name>
<dbReference type="AlphaFoldDB" id="A0A090IB98"/>
<dbReference type="Proteomes" id="UP000183794">
    <property type="component" value="Unassembled WGS sequence"/>
</dbReference>
<feature type="transmembrane region" description="Helical" evidence="8">
    <location>
        <begin position="321"/>
        <end position="344"/>
    </location>
</feature>
<keyword evidence="6 8" id="KW-1133">Transmembrane helix</keyword>
<feature type="transmembrane region" description="Helical" evidence="8">
    <location>
        <begin position="426"/>
        <end position="445"/>
    </location>
</feature>
<feature type="transmembrane region" description="Helical" evidence="8">
    <location>
        <begin position="278"/>
        <end position="295"/>
    </location>
</feature>
<keyword evidence="7 8" id="KW-0472">Membrane</keyword>
<dbReference type="GeneID" id="61298227"/>
<feature type="transmembrane region" description="Helical" evidence="8">
    <location>
        <begin position="226"/>
        <end position="244"/>
    </location>
</feature>
<evidence type="ECO:0000313" key="13">
    <source>
        <dbReference type="Proteomes" id="UP000183794"/>
    </source>
</evidence>
<dbReference type="Proteomes" id="UP000182660">
    <property type="component" value="Unassembled WGS sequence"/>
</dbReference>
<evidence type="ECO:0000256" key="3">
    <source>
        <dbReference type="ARBA" id="ARBA00022475"/>
    </source>
</evidence>
<dbReference type="EMBL" id="FPLJ01000145">
    <property type="protein sequence ID" value="SGZ04265.1"/>
    <property type="molecule type" value="Genomic_DNA"/>
</dbReference>
<feature type="transmembrane region" description="Helical" evidence="8">
    <location>
        <begin position="195"/>
        <end position="214"/>
    </location>
</feature>
<sequence length="446" mass="48162">MSEQATTTIADSTTNTAKWNKADTEWVLSLFGTAVGAGVLFLPIKAGLGGFWPLVVLALIAGPMTWFAHRSLARFVLSSKNPNSDITDVVEEHFGKGAAKLITFAYFFAIYPIVLIYGVGITNTFESFIVNQLDIFTEIPLLAADGAPMLNEAGVQLMDKVSGIPRWLLSGGLILAMTALILFGKELMLKATSALVYPLVFILFGLSLFLIPSWNTTMLTVVPEASSFLPVIWLSIPLIVFSFNHSPVISQFAKAQRESYGENAVEKSDLICKRAGQMLLGFVMLFVFSCVLSLSPEQLAEAKAQNISILSYLANVHDSVLIQYFGPFVAFAAITSSYFGHYLGAQEGLNGLVKQVMPKASEKKIGTFSIAFIVLTTWAVAIINPSVLGLIETIGAPMIAAILFLMPMIAIKKVPAMQKYASDKAANIFVTICGLLAITSVIYGAL</sequence>
<keyword evidence="5 8" id="KW-0812">Transmembrane</keyword>
<evidence type="ECO:0000256" key="7">
    <source>
        <dbReference type="ARBA" id="ARBA00023136"/>
    </source>
</evidence>
<evidence type="ECO:0000256" key="6">
    <source>
        <dbReference type="ARBA" id="ARBA00022989"/>
    </source>
</evidence>
<dbReference type="RefSeq" id="WP_045109432.1">
    <property type="nucleotide sequence ID" value="NZ_CAWQZC010000047.1"/>
</dbReference>
<proteinExistence type="predicted"/>
<accession>A0A090IB98</accession>
<keyword evidence="12" id="KW-1185">Reference proteome</keyword>
<feature type="domain" description="Amino acid transporter transmembrane" evidence="9">
    <location>
        <begin position="27"/>
        <end position="445"/>
    </location>
</feature>
<dbReference type="Pfam" id="PF01490">
    <property type="entry name" value="Aa_trans"/>
    <property type="match status" value="1"/>
</dbReference>
<dbReference type="GO" id="GO:0005886">
    <property type="term" value="C:plasma membrane"/>
    <property type="evidence" value="ECO:0007669"/>
    <property type="project" value="UniProtKB-SubCell"/>
</dbReference>
<dbReference type="HOGENOM" id="CLU_052043_1_1_6"/>
<feature type="transmembrane region" description="Helical" evidence="8">
    <location>
        <begin position="26"/>
        <end position="44"/>
    </location>
</feature>
<dbReference type="EMBL" id="FPLD01000131">
    <property type="protein sequence ID" value="SGZ17217.1"/>
    <property type="molecule type" value="Genomic_DNA"/>
</dbReference>
<evidence type="ECO:0000256" key="1">
    <source>
        <dbReference type="ARBA" id="ARBA00004429"/>
    </source>
</evidence>
<organism evidence="11 13">
    <name type="scientific">Moritella viscosa</name>
    <dbReference type="NCBI Taxonomy" id="80854"/>
    <lineage>
        <taxon>Bacteria</taxon>
        <taxon>Pseudomonadati</taxon>
        <taxon>Pseudomonadota</taxon>
        <taxon>Gammaproteobacteria</taxon>
        <taxon>Alteromonadales</taxon>
        <taxon>Moritellaceae</taxon>
        <taxon>Moritella</taxon>
    </lineage>
</organism>
<feature type="transmembrane region" description="Helical" evidence="8">
    <location>
        <begin position="101"/>
        <end position="121"/>
    </location>
</feature>
<dbReference type="PANTHER" id="PTHR35334">
    <property type="entry name" value="SERINE TRANSPORTER"/>
    <property type="match status" value="1"/>
</dbReference>
<evidence type="ECO:0000259" key="9">
    <source>
        <dbReference type="Pfam" id="PF01490"/>
    </source>
</evidence>
<dbReference type="OrthoDB" id="1627372at2"/>
<dbReference type="PANTHER" id="PTHR35334:SF2">
    <property type="entry name" value="SERINE TRANSPORTER SDAC"/>
    <property type="match status" value="1"/>
</dbReference>